<name>A0AAF0PQY9_SOLVR</name>
<dbReference type="InterPro" id="IPR011989">
    <property type="entry name" value="ARM-like"/>
</dbReference>
<dbReference type="InterPro" id="IPR044189">
    <property type="entry name" value="XPO4/7-like"/>
</dbReference>
<keyword evidence="7" id="KW-0539">Nucleus</keyword>
<reference evidence="8" key="1">
    <citation type="submission" date="2023-08" db="EMBL/GenBank/DDBJ databases">
        <title>A de novo genome assembly of Solanum verrucosum Schlechtendal, a Mexican diploid species geographically isolated from the other diploid A-genome species in potato relatives.</title>
        <authorList>
            <person name="Hosaka K."/>
        </authorList>
    </citation>
    <scope>NUCLEOTIDE SEQUENCE</scope>
    <source>
        <tissue evidence="8">Young leaves</tissue>
    </source>
</reference>
<evidence type="ECO:0000256" key="1">
    <source>
        <dbReference type="ARBA" id="ARBA00004123"/>
    </source>
</evidence>
<evidence type="ECO:0008006" key="10">
    <source>
        <dbReference type="Google" id="ProtNLM"/>
    </source>
</evidence>
<dbReference type="GO" id="GO:0005643">
    <property type="term" value="C:nuclear pore"/>
    <property type="evidence" value="ECO:0007669"/>
    <property type="project" value="TreeGrafter"/>
</dbReference>
<proteinExistence type="inferred from homology"/>
<protein>
    <recommendedName>
        <fullName evidence="10">ARM repeat superfamily protein</fullName>
    </recommendedName>
</protein>
<accession>A0AAF0PQY9</accession>
<keyword evidence="6" id="KW-0653">Protein transport</keyword>
<evidence type="ECO:0000256" key="7">
    <source>
        <dbReference type="ARBA" id="ARBA00023242"/>
    </source>
</evidence>
<gene>
    <name evidence="8" type="ORF">MTR67_002491</name>
</gene>
<evidence type="ECO:0000313" key="9">
    <source>
        <dbReference type="Proteomes" id="UP001234989"/>
    </source>
</evidence>
<dbReference type="GO" id="GO:0006611">
    <property type="term" value="P:protein export from nucleus"/>
    <property type="evidence" value="ECO:0007669"/>
    <property type="project" value="TreeGrafter"/>
</dbReference>
<evidence type="ECO:0000313" key="8">
    <source>
        <dbReference type="EMBL" id="WMV09106.1"/>
    </source>
</evidence>
<dbReference type="Proteomes" id="UP001234989">
    <property type="component" value="Chromosome 1"/>
</dbReference>
<keyword evidence="5" id="KW-0963">Cytoplasm</keyword>
<dbReference type="GO" id="GO:0005049">
    <property type="term" value="F:nuclear export signal receptor activity"/>
    <property type="evidence" value="ECO:0007669"/>
    <property type="project" value="InterPro"/>
</dbReference>
<keyword evidence="9" id="KW-1185">Reference proteome</keyword>
<evidence type="ECO:0000256" key="6">
    <source>
        <dbReference type="ARBA" id="ARBA00022927"/>
    </source>
</evidence>
<comment type="similarity">
    <text evidence="3">Belongs to the exportin family.</text>
</comment>
<dbReference type="GO" id="GO:0005737">
    <property type="term" value="C:cytoplasm"/>
    <property type="evidence" value="ECO:0007669"/>
    <property type="project" value="UniProtKB-SubCell"/>
</dbReference>
<evidence type="ECO:0000256" key="4">
    <source>
        <dbReference type="ARBA" id="ARBA00022448"/>
    </source>
</evidence>
<keyword evidence="4" id="KW-0813">Transport</keyword>
<dbReference type="PANTHER" id="PTHR12596">
    <property type="entry name" value="EXPORTIN 4,7-RELATED"/>
    <property type="match status" value="1"/>
</dbReference>
<dbReference type="AlphaFoldDB" id="A0AAF0PQY9"/>
<evidence type="ECO:0000256" key="5">
    <source>
        <dbReference type="ARBA" id="ARBA00022490"/>
    </source>
</evidence>
<organism evidence="8 9">
    <name type="scientific">Solanum verrucosum</name>
    <dbReference type="NCBI Taxonomy" id="315347"/>
    <lineage>
        <taxon>Eukaryota</taxon>
        <taxon>Viridiplantae</taxon>
        <taxon>Streptophyta</taxon>
        <taxon>Embryophyta</taxon>
        <taxon>Tracheophyta</taxon>
        <taxon>Spermatophyta</taxon>
        <taxon>Magnoliopsida</taxon>
        <taxon>eudicotyledons</taxon>
        <taxon>Gunneridae</taxon>
        <taxon>Pentapetalae</taxon>
        <taxon>asterids</taxon>
        <taxon>lamiids</taxon>
        <taxon>Solanales</taxon>
        <taxon>Solanaceae</taxon>
        <taxon>Solanoideae</taxon>
        <taxon>Solaneae</taxon>
        <taxon>Solanum</taxon>
    </lineage>
</organism>
<comment type="subcellular location">
    <subcellularLocation>
        <location evidence="2">Cytoplasm</location>
    </subcellularLocation>
    <subcellularLocation>
        <location evidence="1">Nucleus</location>
    </subcellularLocation>
</comment>
<sequence>MTKSANSFDTGVSGRCEKRLTRNVGKRIDGLRRSFLWQGNMERKGFPLVKWETVYISKKQEGIGIRNLRKQNRSLLMKNLRRPDKLDYRWGKQHTQGQTEKCSGDNKVTTPLLKFVAEFVLNKSQRLNFETSSPCGILLFREVSKLIVAYGSRILSLPNHVDMYQFKYKGVWISLTILSRALAGNYVNFGVFEIYGDRALTDAFDIAMRMTLSIPLADILSYRKLSGAYFTFLEIMMKNQIQLILNLDSSSFTFIAGSLESGLKVLDENIKSQCASAVDNLATFYFEHITTGESPTTPVALNLAQHLADCPNIFLEILKTVLEIVLFEDCGNQWSLSRPMLSMILISEEMFSNLRAQILSSQPADQQHRLSLCFDKLMADITRSLDQKNRDKFSNNLTRFRNEFRTR</sequence>
<dbReference type="FunFam" id="1.25.10.10:FF:000158">
    <property type="entry name" value="ARM repeat superfamily protein"/>
    <property type="match status" value="1"/>
</dbReference>
<dbReference type="PANTHER" id="PTHR12596:SF2">
    <property type="entry name" value="EXPORTIN-7 ISOFORM X1"/>
    <property type="match status" value="1"/>
</dbReference>
<evidence type="ECO:0000256" key="2">
    <source>
        <dbReference type="ARBA" id="ARBA00004496"/>
    </source>
</evidence>
<dbReference type="Gene3D" id="1.25.10.10">
    <property type="entry name" value="Leucine-rich Repeat Variant"/>
    <property type="match status" value="1"/>
</dbReference>
<evidence type="ECO:0000256" key="3">
    <source>
        <dbReference type="ARBA" id="ARBA00009466"/>
    </source>
</evidence>
<dbReference type="EMBL" id="CP133612">
    <property type="protein sequence ID" value="WMV09106.1"/>
    <property type="molecule type" value="Genomic_DNA"/>
</dbReference>